<evidence type="ECO:0000313" key="4">
    <source>
        <dbReference type="EMBL" id="KAK6642151.1"/>
    </source>
</evidence>
<dbReference type="EMBL" id="JAWJWF010000001">
    <property type="protein sequence ID" value="KAK6642151.1"/>
    <property type="molecule type" value="Genomic_DNA"/>
</dbReference>
<keyword evidence="3" id="KW-0812">Transmembrane</keyword>
<dbReference type="PANTHER" id="PTHR12993">
    <property type="entry name" value="N-ACETYLGLUCOSAMINYL-PHOSPHATIDYLINOSITOL DE-N-ACETYLASE-RELATED"/>
    <property type="match status" value="1"/>
</dbReference>
<evidence type="ECO:0000256" key="1">
    <source>
        <dbReference type="ARBA" id="ARBA00006066"/>
    </source>
</evidence>
<sequence>METIEISETCNQTLFDYYDSYLQEFKNILGHHFKKCREEFIDYFHENAQHFAIGVFIYIVFSFCFYCFIIRTKLVRHMGTISNCKNVLFVTSHPDDECMFFGPTIISLSNRPDFSVYLLCLSRGEILQISLANKIHQMGVHINIEPVLGNFQNLGKVRKKELYESCKILNVPESHVQIVNSTLLQDDPTVNWNQEVVADIILNFVETYSIDAILTFDRNGVSNHPNHSSLFYAMAHLCLEKKLPRRCKAYALESVSRLRKYLGFLDLPFTYLMSSKKYVVAMDKRNMIRQAMRAHKSQYVWFRKLYMYVSRYIFINSYKEIDVLELELDFEVDDERG</sequence>
<dbReference type="Pfam" id="PF02585">
    <property type="entry name" value="PIG-L"/>
    <property type="match status" value="1"/>
</dbReference>
<dbReference type="InterPro" id="IPR024078">
    <property type="entry name" value="LmbE-like_dom_sf"/>
</dbReference>
<evidence type="ECO:0000256" key="3">
    <source>
        <dbReference type="SAM" id="Phobius"/>
    </source>
</evidence>
<feature type="transmembrane region" description="Helical" evidence="3">
    <location>
        <begin position="51"/>
        <end position="69"/>
    </location>
</feature>
<gene>
    <name evidence="4" type="ORF">RUM44_013874</name>
</gene>
<name>A0ABR1BFF1_POLSC</name>
<evidence type="ECO:0000313" key="5">
    <source>
        <dbReference type="Proteomes" id="UP001359485"/>
    </source>
</evidence>
<accession>A0ABR1BFF1</accession>
<dbReference type="PANTHER" id="PTHR12993:SF11">
    <property type="entry name" value="N-ACETYLGLUCOSAMINYL-PHOSPHATIDYLINOSITOL DE-N-ACETYLASE"/>
    <property type="match status" value="1"/>
</dbReference>
<dbReference type="Gene3D" id="3.40.50.10320">
    <property type="entry name" value="LmbE-like"/>
    <property type="match status" value="1"/>
</dbReference>
<protein>
    <recommendedName>
        <fullName evidence="2">N-acetylglucosaminylphosphatidylinositol deacetylase</fullName>
        <ecNumber evidence="2">3.5.1.89</ecNumber>
    </recommendedName>
</protein>
<comment type="caution">
    <text evidence="4">The sequence shown here is derived from an EMBL/GenBank/DDBJ whole genome shotgun (WGS) entry which is preliminary data.</text>
</comment>
<organism evidence="4 5">
    <name type="scientific">Polyplax serrata</name>
    <name type="common">Common mouse louse</name>
    <dbReference type="NCBI Taxonomy" id="468196"/>
    <lineage>
        <taxon>Eukaryota</taxon>
        <taxon>Metazoa</taxon>
        <taxon>Ecdysozoa</taxon>
        <taxon>Arthropoda</taxon>
        <taxon>Hexapoda</taxon>
        <taxon>Insecta</taxon>
        <taxon>Pterygota</taxon>
        <taxon>Neoptera</taxon>
        <taxon>Paraneoptera</taxon>
        <taxon>Psocodea</taxon>
        <taxon>Troctomorpha</taxon>
        <taxon>Phthiraptera</taxon>
        <taxon>Anoplura</taxon>
        <taxon>Polyplacidae</taxon>
        <taxon>Polyplax</taxon>
    </lineage>
</organism>
<proteinExistence type="inferred from homology"/>
<comment type="similarity">
    <text evidence="1">Belongs to the PIGL family.</text>
</comment>
<reference evidence="4 5" key="1">
    <citation type="submission" date="2023-09" db="EMBL/GenBank/DDBJ databases">
        <title>Genomes of two closely related lineages of the louse Polyplax serrata with different host specificities.</title>
        <authorList>
            <person name="Martinu J."/>
            <person name="Tarabai H."/>
            <person name="Stefka J."/>
            <person name="Hypsa V."/>
        </authorList>
    </citation>
    <scope>NUCLEOTIDE SEQUENCE [LARGE SCALE GENOMIC DNA]</scope>
    <source>
        <strain evidence="4">98ZLc_SE</strain>
    </source>
</reference>
<keyword evidence="3" id="KW-1133">Transmembrane helix</keyword>
<keyword evidence="3" id="KW-0472">Membrane</keyword>
<dbReference type="Proteomes" id="UP001359485">
    <property type="component" value="Unassembled WGS sequence"/>
</dbReference>
<dbReference type="EC" id="3.5.1.89" evidence="2"/>
<keyword evidence="5" id="KW-1185">Reference proteome</keyword>
<evidence type="ECO:0000256" key="2">
    <source>
        <dbReference type="ARBA" id="ARBA00012176"/>
    </source>
</evidence>
<dbReference type="SUPFAM" id="SSF102588">
    <property type="entry name" value="LmbE-like"/>
    <property type="match status" value="1"/>
</dbReference>
<dbReference type="InterPro" id="IPR003737">
    <property type="entry name" value="GlcNAc_PI_deacetylase-related"/>
</dbReference>